<evidence type="ECO:0000256" key="2">
    <source>
        <dbReference type="ARBA" id="ARBA00022679"/>
    </source>
</evidence>
<dbReference type="Pfam" id="PF00891">
    <property type="entry name" value="Methyltransf_2"/>
    <property type="match status" value="1"/>
</dbReference>
<dbReference type="Proteomes" id="UP000712600">
    <property type="component" value="Unassembled WGS sequence"/>
</dbReference>
<evidence type="ECO:0000313" key="6">
    <source>
        <dbReference type="Proteomes" id="UP000712600"/>
    </source>
</evidence>
<dbReference type="SUPFAM" id="SSF53335">
    <property type="entry name" value="S-adenosyl-L-methionine-dependent methyltransferases"/>
    <property type="match status" value="1"/>
</dbReference>
<dbReference type="AlphaFoldDB" id="A0A8S9PRJ7"/>
<name>A0A8S9PRJ7_BRACR</name>
<dbReference type="PANTHER" id="PTHR11746">
    <property type="entry name" value="O-METHYLTRANSFERASE"/>
    <property type="match status" value="1"/>
</dbReference>
<dbReference type="EMBL" id="QGKX02001347">
    <property type="protein sequence ID" value="KAF3525277.1"/>
    <property type="molecule type" value="Genomic_DNA"/>
</dbReference>
<dbReference type="InterPro" id="IPR029063">
    <property type="entry name" value="SAM-dependent_MTases_sf"/>
</dbReference>
<gene>
    <name evidence="5" type="ORF">F2Q69_00051028</name>
</gene>
<evidence type="ECO:0000256" key="3">
    <source>
        <dbReference type="ARBA" id="ARBA00022691"/>
    </source>
</evidence>
<keyword evidence="2" id="KW-0808">Transferase</keyword>
<dbReference type="Gene3D" id="3.40.50.150">
    <property type="entry name" value="Vaccinia Virus protein VP39"/>
    <property type="match status" value="1"/>
</dbReference>
<feature type="domain" description="O-methyltransferase C-terminal" evidence="4">
    <location>
        <begin position="1"/>
        <end position="94"/>
    </location>
</feature>
<protein>
    <recommendedName>
        <fullName evidence="4">O-methyltransferase C-terminal domain-containing protein</fullName>
    </recommendedName>
</protein>
<evidence type="ECO:0000256" key="1">
    <source>
        <dbReference type="ARBA" id="ARBA00022603"/>
    </source>
</evidence>
<proteinExistence type="predicted"/>
<evidence type="ECO:0000259" key="4">
    <source>
        <dbReference type="Pfam" id="PF00891"/>
    </source>
</evidence>
<comment type="caution">
    <text evidence="5">The sequence shown here is derived from an EMBL/GenBank/DDBJ whole genome shotgun (WGS) entry which is preliminary data.</text>
</comment>
<accession>A0A8S9PRJ7</accession>
<organism evidence="5 6">
    <name type="scientific">Brassica cretica</name>
    <name type="common">Mustard</name>
    <dbReference type="NCBI Taxonomy" id="69181"/>
    <lineage>
        <taxon>Eukaryota</taxon>
        <taxon>Viridiplantae</taxon>
        <taxon>Streptophyta</taxon>
        <taxon>Embryophyta</taxon>
        <taxon>Tracheophyta</taxon>
        <taxon>Spermatophyta</taxon>
        <taxon>Magnoliopsida</taxon>
        <taxon>eudicotyledons</taxon>
        <taxon>Gunneridae</taxon>
        <taxon>Pentapetalae</taxon>
        <taxon>rosids</taxon>
        <taxon>malvids</taxon>
        <taxon>Brassicales</taxon>
        <taxon>Brassicaceae</taxon>
        <taxon>Brassiceae</taxon>
        <taxon>Brassica</taxon>
    </lineage>
</organism>
<dbReference type="PROSITE" id="PS51683">
    <property type="entry name" value="SAM_OMT_II"/>
    <property type="match status" value="1"/>
</dbReference>
<sequence>MFIEIPKGDAILLKCVLHDWTNEDCVRILKNCWRSLSERGKVIIVDMITPIKPEINDISSNIVFGMDMTMLTQSSGGQERSFSQIETLASDSGFLRCEIICHANSHCVI</sequence>
<reference evidence="5" key="1">
    <citation type="submission" date="2019-12" db="EMBL/GenBank/DDBJ databases">
        <title>Genome sequencing and annotation of Brassica cretica.</title>
        <authorList>
            <person name="Studholme D.J."/>
            <person name="Sarris P."/>
        </authorList>
    </citation>
    <scope>NUCLEOTIDE SEQUENCE</scope>
    <source>
        <strain evidence="5">PFS-109/04</strain>
        <tissue evidence="5">Leaf</tissue>
    </source>
</reference>
<dbReference type="GO" id="GO:0032259">
    <property type="term" value="P:methylation"/>
    <property type="evidence" value="ECO:0007669"/>
    <property type="project" value="UniProtKB-KW"/>
</dbReference>
<keyword evidence="1" id="KW-0489">Methyltransferase</keyword>
<dbReference type="InterPro" id="IPR001077">
    <property type="entry name" value="COMT_C"/>
</dbReference>
<dbReference type="GO" id="GO:0008171">
    <property type="term" value="F:O-methyltransferase activity"/>
    <property type="evidence" value="ECO:0007669"/>
    <property type="project" value="InterPro"/>
</dbReference>
<keyword evidence="3" id="KW-0949">S-adenosyl-L-methionine</keyword>
<dbReference type="InterPro" id="IPR016461">
    <property type="entry name" value="COMT-like"/>
</dbReference>
<evidence type="ECO:0000313" key="5">
    <source>
        <dbReference type="EMBL" id="KAF3525277.1"/>
    </source>
</evidence>